<reference evidence="1" key="1">
    <citation type="submission" date="2020-06" db="EMBL/GenBank/DDBJ databases">
        <title>WGS assembly of Ceratodon purpureus strain R40.</title>
        <authorList>
            <person name="Carey S.B."/>
            <person name="Jenkins J."/>
            <person name="Shu S."/>
            <person name="Lovell J.T."/>
            <person name="Sreedasyam A."/>
            <person name="Maumus F."/>
            <person name="Tiley G.P."/>
            <person name="Fernandez-Pozo N."/>
            <person name="Barry K."/>
            <person name="Chen C."/>
            <person name="Wang M."/>
            <person name="Lipzen A."/>
            <person name="Daum C."/>
            <person name="Saski C.A."/>
            <person name="Payton A.C."/>
            <person name="Mcbreen J.C."/>
            <person name="Conrad R.E."/>
            <person name="Kollar L.M."/>
            <person name="Olsson S."/>
            <person name="Huttunen S."/>
            <person name="Landis J.B."/>
            <person name="Wickett N.J."/>
            <person name="Johnson M.G."/>
            <person name="Rensing S.A."/>
            <person name="Grimwood J."/>
            <person name="Schmutz J."/>
            <person name="Mcdaniel S.F."/>
        </authorList>
    </citation>
    <scope>NUCLEOTIDE SEQUENCE</scope>
    <source>
        <strain evidence="1">R40</strain>
    </source>
</reference>
<dbReference type="AlphaFoldDB" id="A0A8T0JAR1"/>
<evidence type="ECO:0008006" key="3">
    <source>
        <dbReference type="Google" id="ProtNLM"/>
    </source>
</evidence>
<organism evidence="1 2">
    <name type="scientific">Ceratodon purpureus</name>
    <name type="common">Fire moss</name>
    <name type="synonym">Dicranum purpureum</name>
    <dbReference type="NCBI Taxonomy" id="3225"/>
    <lineage>
        <taxon>Eukaryota</taxon>
        <taxon>Viridiplantae</taxon>
        <taxon>Streptophyta</taxon>
        <taxon>Embryophyta</taxon>
        <taxon>Bryophyta</taxon>
        <taxon>Bryophytina</taxon>
        <taxon>Bryopsida</taxon>
        <taxon>Dicranidae</taxon>
        <taxon>Pseudoditrichales</taxon>
        <taxon>Ditrichaceae</taxon>
        <taxon>Ceratodon</taxon>
    </lineage>
</organism>
<evidence type="ECO:0000313" key="2">
    <source>
        <dbReference type="Proteomes" id="UP000822688"/>
    </source>
</evidence>
<gene>
    <name evidence="1" type="ORF">KC19_1G220300</name>
</gene>
<comment type="caution">
    <text evidence="1">The sequence shown here is derived from an EMBL/GenBank/DDBJ whole genome shotgun (WGS) entry which is preliminary data.</text>
</comment>
<dbReference type="Proteomes" id="UP000822688">
    <property type="component" value="Chromosome 1"/>
</dbReference>
<dbReference type="EMBL" id="CM026421">
    <property type="protein sequence ID" value="KAG0592043.1"/>
    <property type="molecule type" value="Genomic_DNA"/>
</dbReference>
<name>A0A8T0JAR1_CERPU</name>
<dbReference type="OrthoDB" id="1959341at2759"/>
<keyword evidence="2" id="KW-1185">Reference proteome</keyword>
<proteinExistence type="predicted"/>
<accession>A0A8T0JAR1</accession>
<protein>
    <recommendedName>
        <fullName evidence="3">MRN complex-interacting protein</fullName>
    </recommendedName>
</protein>
<sequence>MPRFMPVQCSKCSVLQIKPAQKMGLQWFCSMCRKPDVKVSVAALTAPESHVSDVSLFVEELNLDQEAEEMGAVANTFRGVESLDGASNWEGLYFQPAKSQLQKNWKRVKPVEIYEDDFPRRAGAGEKDFNRSSDVGQRRFGSQPKHFLSSLWGRWYQKPSNKDVVELMEFARGPGNEENVPPRS</sequence>
<evidence type="ECO:0000313" key="1">
    <source>
        <dbReference type="EMBL" id="KAG0592043.1"/>
    </source>
</evidence>